<sequence>MTMSTGLAALTWPLHTDRLTLRPATVDDADATWRFRRREDVSRWITRASATLDEHRTWFLASDNLARTLVIEHGGTVIGDLMVKIEDAWAQAEITTPARSVQAELGWVLHPDHAGHGYATEAVRELLRLCFKDLGLRRVTATCFAANEASWRLMERVGMRREFYTVRDSLHRSGEWLDCVGYALLLDEWSDAAPPPRRSLL</sequence>
<dbReference type="CDD" id="cd04301">
    <property type="entry name" value="NAT_SF"/>
    <property type="match status" value="1"/>
</dbReference>
<proteinExistence type="predicted"/>
<feature type="domain" description="N-acetyltransferase" evidence="1">
    <location>
        <begin position="19"/>
        <end position="187"/>
    </location>
</feature>
<dbReference type="Gene3D" id="3.40.630.30">
    <property type="match status" value="1"/>
</dbReference>
<evidence type="ECO:0000313" key="2">
    <source>
        <dbReference type="EMBL" id="GID50810.1"/>
    </source>
</evidence>
<dbReference type="InterPro" id="IPR000182">
    <property type="entry name" value="GNAT_dom"/>
</dbReference>
<dbReference type="PROSITE" id="PS51186">
    <property type="entry name" value="GNAT"/>
    <property type="match status" value="1"/>
</dbReference>
<dbReference type="InterPro" id="IPR051531">
    <property type="entry name" value="N-acetyltransferase"/>
</dbReference>
<gene>
    <name evidence="2" type="ORF">Aca07nite_80850</name>
</gene>
<accession>A0ABQ3WX20</accession>
<organism evidence="2">
    <name type="scientific">Actinoplanes campanulatus</name>
    <dbReference type="NCBI Taxonomy" id="113559"/>
    <lineage>
        <taxon>Bacteria</taxon>
        <taxon>Bacillati</taxon>
        <taxon>Actinomycetota</taxon>
        <taxon>Actinomycetes</taxon>
        <taxon>Micromonosporales</taxon>
        <taxon>Micromonosporaceae</taxon>
        <taxon>Actinoplanes</taxon>
    </lineage>
</organism>
<comment type="caution">
    <text evidence="2">The sequence shown here is derived from an EMBL/GenBank/DDBJ whole genome shotgun (WGS) entry which is preliminary data.</text>
</comment>
<dbReference type="Pfam" id="PF13302">
    <property type="entry name" value="Acetyltransf_3"/>
    <property type="match status" value="1"/>
</dbReference>
<evidence type="ECO:0000259" key="1">
    <source>
        <dbReference type="PROSITE" id="PS51186"/>
    </source>
</evidence>
<dbReference type="PANTHER" id="PTHR43792">
    <property type="entry name" value="GNAT FAMILY, PUTATIVE (AFU_ORTHOLOGUE AFUA_3G00765)-RELATED-RELATED"/>
    <property type="match status" value="1"/>
</dbReference>
<name>A0ABQ3WX20_9ACTN</name>
<dbReference type="SUPFAM" id="SSF55729">
    <property type="entry name" value="Acyl-CoA N-acyltransferases (Nat)"/>
    <property type="match status" value="1"/>
</dbReference>
<dbReference type="InterPro" id="IPR016181">
    <property type="entry name" value="Acyl_CoA_acyltransferase"/>
</dbReference>
<dbReference type="EMBL" id="BOMF01000159">
    <property type="protein sequence ID" value="GID50810.1"/>
    <property type="molecule type" value="Genomic_DNA"/>
</dbReference>
<reference evidence="2" key="1">
    <citation type="submission" date="2021-01" db="EMBL/GenBank/DDBJ databases">
        <title>Whole genome shotgun sequence of Actinoplanes capillaceus NBRC 16408.</title>
        <authorList>
            <person name="Komaki H."/>
            <person name="Tamura T."/>
        </authorList>
    </citation>
    <scope>NUCLEOTIDE SEQUENCE [LARGE SCALE GENOMIC DNA]</scope>
    <source>
        <strain evidence="2">NBRC 16408</strain>
    </source>
</reference>
<protein>
    <submittedName>
        <fullName evidence="2">N-acetyltransferase</fullName>
    </submittedName>
</protein>